<dbReference type="Gene3D" id="6.20.350.10">
    <property type="match status" value="1"/>
</dbReference>
<feature type="domain" description="Swiss Army Knife 2H phosphoesterase" evidence="1">
    <location>
        <begin position="103"/>
        <end position="220"/>
    </location>
</feature>
<organism evidence="2">
    <name type="scientific">marine sediment metagenome</name>
    <dbReference type="NCBI Taxonomy" id="412755"/>
    <lineage>
        <taxon>unclassified sequences</taxon>
        <taxon>metagenomes</taxon>
        <taxon>ecological metagenomes</taxon>
    </lineage>
</organism>
<dbReference type="EMBL" id="LAZR01011712">
    <property type="protein sequence ID" value="KKM60261.1"/>
    <property type="molecule type" value="Genomic_DNA"/>
</dbReference>
<dbReference type="AlphaFoldDB" id="A0A0F9JDB1"/>
<protein>
    <recommendedName>
        <fullName evidence="1">Swiss Army Knife 2H phosphoesterase domain-containing protein</fullName>
    </recommendedName>
</protein>
<comment type="caution">
    <text evidence="2">The sequence shown here is derived from an EMBL/GenBank/DDBJ whole genome shotgun (WGS) entry which is preliminary data.</text>
</comment>
<name>A0A0F9JDB1_9ZZZZ</name>
<dbReference type="InterPro" id="IPR054498">
    <property type="entry name" value="2H-SAK"/>
</dbReference>
<accession>A0A0F9JDB1</accession>
<reference evidence="2" key="1">
    <citation type="journal article" date="2015" name="Nature">
        <title>Complex archaea that bridge the gap between prokaryotes and eukaryotes.</title>
        <authorList>
            <person name="Spang A."/>
            <person name="Saw J.H."/>
            <person name="Jorgensen S.L."/>
            <person name="Zaremba-Niedzwiedzka K."/>
            <person name="Martijn J."/>
            <person name="Lind A.E."/>
            <person name="van Eijk R."/>
            <person name="Schleper C."/>
            <person name="Guy L."/>
            <person name="Ettema T.J."/>
        </authorList>
    </citation>
    <scope>NUCLEOTIDE SEQUENCE</scope>
</reference>
<evidence type="ECO:0000259" key="1">
    <source>
        <dbReference type="Pfam" id="PF22547"/>
    </source>
</evidence>
<proteinExistence type="predicted"/>
<dbReference type="Pfam" id="PF22547">
    <property type="entry name" value="2H-SAK"/>
    <property type="match status" value="1"/>
</dbReference>
<gene>
    <name evidence="2" type="ORF">LCGC14_1543610</name>
</gene>
<sequence length="221" mass="26307">MKIIKTAKYKINDDLREKISELEHKQWMHWAKDILKEENISKEREERWKKDFISYKELSEEVKDFDRDWADKVIKIIKTAKYAQLKEVKLRGILKKTKDNFVYLDISNDIINGFISILDDEGINKPPYNLKSFNNVGAHISVIGIDEYKNNEIKEIKEIGQEFNFVLKDLKTTNPKGWDEMKKIYFLRVDAPELEELRNKYKLSKLIEGHDFHITIGVEKK</sequence>
<evidence type="ECO:0000313" key="2">
    <source>
        <dbReference type="EMBL" id="KKM60261.1"/>
    </source>
</evidence>